<evidence type="ECO:0000313" key="3">
    <source>
        <dbReference type="Proteomes" id="UP000092666"/>
    </source>
</evidence>
<feature type="compositionally biased region" description="Gly residues" evidence="1">
    <location>
        <begin position="762"/>
        <end position="771"/>
    </location>
</feature>
<dbReference type="Proteomes" id="UP000092666">
    <property type="component" value="Unassembled WGS sequence"/>
</dbReference>
<dbReference type="AlphaFoldDB" id="A0A1B9H0T1"/>
<feature type="region of interest" description="Disordered" evidence="1">
    <location>
        <begin position="164"/>
        <end position="206"/>
    </location>
</feature>
<feature type="region of interest" description="Disordered" evidence="1">
    <location>
        <begin position="411"/>
        <end position="452"/>
    </location>
</feature>
<sequence length="792" mass="86688">MEPHHQPEPLDVEVENTCLVEPLQEPCPPLASDSTARWDEMKTPDDATTSFDPEWSRSHNNSLPILTDFRATDFRATDILETPYQHPRHSFASGQDAAPPLALGPPPLLGLGIQLPTDASNATELGSQSNSYINPIALLDRASSLIVSADPPISMEGISNVPLLLSPDSEPNDTSSPAYHPAHRSRSTVFKRNRSSSRRVKSVDRTLGQSVREGLHGEQLLVQGDPVRFQFEIDKLRGFDTLKKEDTWVLGEIETQTQAYAIDDTGQGKSHDNDKVKVTAHHEVIQGEGEHPNVTQAGSALQTSQIQNITMASGPVSDASRTQSIDDRVFRDLFVPSARNLVAHANAQALFQSLTRPSSHFDQSLALPAMLGPAVSEGQGIPISGGRTNTLPPLTAMIPIAGPSAVIASPERQHPVVKERNVRTKTSQPDHIGSNSTILAEPVQRPESKPTKTVSVIRTLAQAKEAIETLQHQKRQMERERDWTWQALVWTNNISDAMMHPCDHVATMMLTGRLCGKFLSDPLLQPPPGYPALYGILPLSELYAVIASLAETVGCKIPAFNNLARDPLTEQMFHRVLRTLLAGFDATSPLNDHTFSPDRIPSFTPPDVLWMLVHLADPVFVEPLTKAIRMALWASTDTQRGMVLLLLFGRIAGGKMRLGADSPAWAKQQVERWEQNEYRLLAFDDGLNRVNEEDVRSALAHLREKRRLEEVRQMNTGSEYVMAERKVSLNKGKARAGTDTSGTSQSEAGDGNVSKSGDHEGSGNGGAGNGAGEERVATRLGARGKKRVKENE</sequence>
<feature type="region of interest" description="Disordered" evidence="1">
    <location>
        <begin position="729"/>
        <end position="792"/>
    </location>
</feature>
<reference evidence="3" key="2">
    <citation type="submission" date="2013-12" db="EMBL/GenBank/DDBJ databases">
        <title>Evolution of pathogenesis and genome organization in the Tremellales.</title>
        <authorList>
            <person name="Cuomo C."/>
            <person name="Litvintseva A."/>
            <person name="Heitman J."/>
            <person name="Chen Y."/>
            <person name="Sun S."/>
            <person name="Springer D."/>
            <person name="Dromer F."/>
            <person name="Young S."/>
            <person name="Zeng Q."/>
            <person name="Chapman S."/>
            <person name="Gujja S."/>
            <person name="Saif S."/>
            <person name="Birren B."/>
        </authorList>
    </citation>
    <scope>NUCLEOTIDE SEQUENCE [LARGE SCALE GENOMIC DNA]</scope>
    <source>
        <strain evidence="3">BCC8398</strain>
    </source>
</reference>
<feature type="compositionally biased region" description="Basic residues" evidence="1">
    <location>
        <begin position="782"/>
        <end position="792"/>
    </location>
</feature>
<feature type="compositionally biased region" description="Basic residues" evidence="1">
    <location>
        <begin position="181"/>
        <end position="200"/>
    </location>
</feature>
<keyword evidence="3" id="KW-1185">Reference proteome</keyword>
<evidence type="ECO:0000256" key="1">
    <source>
        <dbReference type="SAM" id="MobiDB-lite"/>
    </source>
</evidence>
<feature type="compositionally biased region" description="Basic and acidic residues" evidence="1">
    <location>
        <begin position="411"/>
        <end position="422"/>
    </location>
</feature>
<dbReference type="EMBL" id="KI669494">
    <property type="protein sequence ID" value="OCF36857.1"/>
    <property type="molecule type" value="Genomic_DNA"/>
</dbReference>
<accession>A0A1B9H0T1</accession>
<dbReference type="OrthoDB" id="10616881at2759"/>
<evidence type="ECO:0000313" key="2">
    <source>
        <dbReference type="EMBL" id="OCF36857.1"/>
    </source>
</evidence>
<feature type="compositionally biased region" description="Polar residues" evidence="1">
    <location>
        <begin position="738"/>
        <end position="747"/>
    </location>
</feature>
<protein>
    <submittedName>
        <fullName evidence="2">Uncharacterized protein</fullName>
    </submittedName>
</protein>
<feature type="compositionally biased region" description="Polar residues" evidence="1">
    <location>
        <begin position="424"/>
        <end position="438"/>
    </location>
</feature>
<gene>
    <name evidence="2" type="ORF">I316_01454</name>
</gene>
<organism evidence="2 3">
    <name type="scientific">Kwoniella heveanensis BCC8398</name>
    <dbReference type="NCBI Taxonomy" id="1296120"/>
    <lineage>
        <taxon>Eukaryota</taxon>
        <taxon>Fungi</taxon>
        <taxon>Dikarya</taxon>
        <taxon>Basidiomycota</taxon>
        <taxon>Agaricomycotina</taxon>
        <taxon>Tremellomycetes</taxon>
        <taxon>Tremellales</taxon>
        <taxon>Cryptococcaceae</taxon>
        <taxon>Kwoniella</taxon>
    </lineage>
</organism>
<reference evidence="2 3" key="1">
    <citation type="submission" date="2013-07" db="EMBL/GenBank/DDBJ databases">
        <title>The Genome Sequence of Cryptococcus heveanensis BCC8398.</title>
        <authorList>
            <consortium name="The Broad Institute Genome Sequencing Platform"/>
            <person name="Cuomo C."/>
            <person name="Litvintseva A."/>
            <person name="Chen Y."/>
            <person name="Heitman J."/>
            <person name="Sun S."/>
            <person name="Springer D."/>
            <person name="Dromer F."/>
            <person name="Young S.K."/>
            <person name="Zeng Q."/>
            <person name="Gargeya S."/>
            <person name="Fitzgerald M."/>
            <person name="Abouelleil A."/>
            <person name="Alvarado L."/>
            <person name="Berlin A.M."/>
            <person name="Chapman S.B."/>
            <person name="Dewar J."/>
            <person name="Goldberg J."/>
            <person name="Griggs A."/>
            <person name="Gujja S."/>
            <person name="Hansen M."/>
            <person name="Howarth C."/>
            <person name="Imamovic A."/>
            <person name="Larimer J."/>
            <person name="McCowan C."/>
            <person name="Murphy C."/>
            <person name="Pearson M."/>
            <person name="Priest M."/>
            <person name="Roberts A."/>
            <person name="Saif S."/>
            <person name="Shea T."/>
            <person name="Sykes S."/>
            <person name="Wortman J."/>
            <person name="Nusbaum C."/>
            <person name="Birren B."/>
        </authorList>
    </citation>
    <scope>NUCLEOTIDE SEQUENCE [LARGE SCALE GENOMIC DNA]</scope>
    <source>
        <strain evidence="2 3">BCC8398</strain>
    </source>
</reference>
<proteinExistence type="predicted"/>
<name>A0A1B9H0T1_9TREE</name>